<protein>
    <submittedName>
        <fullName evidence="1">Cytochrome P450</fullName>
    </submittedName>
</protein>
<comment type="caution">
    <text evidence="1">The sequence shown here is derived from an EMBL/GenBank/DDBJ whole genome shotgun (WGS) entry which is preliminary data.</text>
</comment>
<evidence type="ECO:0000313" key="1">
    <source>
        <dbReference type="EMBL" id="KAK8848440.1"/>
    </source>
</evidence>
<dbReference type="Proteomes" id="UP001390339">
    <property type="component" value="Unassembled WGS sequence"/>
</dbReference>
<sequence>MLREVSVIGEFRVWCTKQVQKMGAPVCQVFIQPLGPPWVPVAGFCESRDIPMHRASEFGKSEVHVGWHGLP</sequence>
<accession>A0ABR2HJT8</accession>
<gene>
    <name evidence="1" type="ORF">PGQ11_014920</name>
</gene>
<name>A0ABR2HJT8_9PEZI</name>
<reference evidence="1 2" key="1">
    <citation type="journal article" date="2024" name="IMA Fungus">
        <title>Apiospora arundinis, a panoply of carbohydrate-active enzymes and secondary metabolites.</title>
        <authorList>
            <person name="Sorensen T."/>
            <person name="Petersen C."/>
            <person name="Muurmann A.T."/>
            <person name="Christiansen J.V."/>
            <person name="Brundto M.L."/>
            <person name="Overgaard C.K."/>
            <person name="Boysen A.T."/>
            <person name="Wollenberg R.D."/>
            <person name="Larsen T.O."/>
            <person name="Sorensen J.L."/>
            <person name="Nielsen K.L."/>
            <person name="Sondergaard T.E."/>
        </authorList>
    </citation>
    <scope>NUCLEOTIDE SEQUENCE [LARGE SCALE GENOMIC DNA]</scope>
    <source>
        <strain evidence="1 2">AAU 773</strain>
    </source>
</reference>
<evidence type="ECO:0000313" key="2">
    <source>
        <dbReference type="Proteomes" id="UP001390339"/>
    </source>
</evidence>
<dbReference type="EMBL" id="JAPCWZ010000010">
    <property type="protein sequence ID" value="KAK8848440.1"/>
    <property type="molecule type" value="Genomic_DNA"/>
</dbReference>
<keyword evidence="2" id="KW-1185">Reference proteome</keyword>
<organism evidence="1 2">
    <name type="scientific">Apiospora arundinis</name>
    <dbReference type="NCBI Taxonomy" id="335852"/>
    <lineage>
        <taxon>Eukaryota</taxon>
        <taxon>Fungi</taxon>
        <taxon>Dikarya</taxon>
        <taxon>Ascomycota</taxon>
        <taxon>Pezizomycotina</taxon>
        <taxon>Sordariomycetes</taxon>
        <taxon>Xylariomycetidae</taxon>
        <taxon>Amphisphaeriales</taxon>
        <taxon>Apiosporaceae</taxon>
        <taxon>Apiospora</taxon>
    </lineage>
</organism>
<proteinExistence type="predicted"/>